<feature type="transmembrane region" description="Helical" evidence="7">
    <location>
        <begin position="6"/>
        <end position="26"/>
    </location>
</feature>
<dbReference type="Proteomes" id="UP000177068">
    <property type="component" value="Unassembled WGS sequence"/>
</dbReference>
<evidence type="ECO:0000313" key="11">
    <source>
        <dbReference type="Proteomes" id="UP000177068"/>
    </source>
</evidence>
<proteinExistence type="inferred from homology"/>
<name>A0A1G2U8L2_9BACT</name>
<evidence type="ECO:0000313" key="10">
    <source>
        <dbReference type="EMBL" id="OHB05340.1"/>
    </source>
</evidence>
<dbReference type="InterPro" id="IPR000045">
    <property type="entry name" value="Prepilin_IV_endopep_pep"/>
</dbReference>
<feature type="transmembrane region" description="Helical" evidence="7">
    <location>
        <begin position="107"/>
        <end position="126"/>
    </location>
</feature>
<organism evidence="10 11">
    <name type="scientific">Candidatus Zambryskibacteria bacterium RIFCSPLOWO2_01_FULL_47_14</name>
    <dbReference type="NCBI Taxonomy" id="1802763"/>
    <lineage>
        <taxon>Bacteria</taxon>
        <taxon>Candidatus Zambryskiibacteriota</taxon>
    </lineage>
</organism>
<gene>
    <name evidence="10" type="ORF">A3A26_02005</name>
</gene>
<accession>A0A1G2U8L2</accession>
<evidence type="ECO:0000256" key="1">
    <source>
        <dbReference type="ARBA" id="ARBA00004651"/>
    </source>
</evidence>
<reference evidence="10 11" key="1">
    <citation type="journal article" date="2016" name="Nat. Commun.">
        <title>Thousands of microbial genomes shed light on interconnected biogeochemical processes in an aquifer system.</title>
        <authorList>
            <person name="Anantharaman K."/>
            <person name="Brown C.T."/>
            <person name="Hug L.A."/>
            <person name="Sharon I."/>
            <person name="Castelle C.J."/>
            <person name="Probst A.J."/>
            <person name="Thomas B.C."/>
            <person name="Singh A."/>
            <person name="Wilkins M.J."/>
            <person name="Karaoz U."/>
            <person name="Brodie E.L."/>
            <person name="Williams K.H."/>
            <person name="Hubbard S.S."/>
            <person name="Banfield J.F."/>
        </authorList>
    </citation>
    <scope>NUCLEOTIDE SEQUENCE [LARGE SCALE GENOMIC DNA]</scope>
</reference>
<feature type="transmembrane region" description="Helical" evidence="7">
    <location>
        <begin position="75"/>
        <end position="101"/>
    </location>
</feature>
<feature type="domain" description="Prepilin peptidase A24 N-terminal" evidence="9">
    <location>
        <begin position="8"/>
        <end position="84"/>
    </location>
</feature>
<dbReference type="AlphaFoldDB" id="A0A1G2U8L2"/>
<comment type="subcellular location">
    <subcellularLocation>
        <location evidence="1">Cell membrane</location>
        <topology evidence="1">Multi-pass membrane protein</topology>
    </subcellularLocation>
</comment>
<feature type="transmembrane region" description="Helical" evidence="7">
    <location>
        <begin position="133"/>
        <end position="153"/>
    </location>
</feature>
<evidence type="ECO:0000256" key="7">
    <source>
        <dbReference type="SAM" id="Phobius"/>
    </source>
</evidence>
<evidence type="ECO:0000256" key="2">
    <source>
        <dbReference type="ARBA" id="ARBA00005801"/>
    </source>
</evidence>
<evidence type="ECO:0000256" key="5">
    <source>
        <dbReference type="ARBA" id="ARBA00022989"/>
    </source>
</evidence>
<dbReference type="GO" id="GO:0006465">
    <property type="term" value="P:signal peptide processing"/>
    <property type="evidence" value="ECO:0007669"/>
    <property type="project" value="TreeGrafter"/>
</dbReference>
<evidence type="ECO:0000259" key="9">
    <source>
        <dbReference type="Pfam" id="PF06750"/>
    </source>
</evidence>
<dbReference type="GO" id="GO:0004190">
    <property type="term" value="F:aspartic-type endopeptidase activity"/>
    <property type="evidence" value="ECO:0007669"/>
    <property type="project" value="InterPro"/>
</dbReference>
<dbReference type="GO" id="GO:0005886">
    <property type="term" value="C:plasma membrane"/>
    <property type="evidence" value="ECO:0007669"/>
    <property type="project" value="UniProtKB-SubCell"/>
</dbReference>
<feature type="domain" description="Prepilin type IV endopeptidase peptidase" evidence="8">
    <location>
        <begin position="92"/>
        <end position="194"/>
    </location>
</feature>
<keyword evidence="6 7" id="KW-0472">Membrane</keyword>
<keyword evidence="5 7" id="KW-1133">Transmembrane helix</keyword>
<feature type="transmembrane region" description="Helical" evidence="7">
    <location>
        <begin position="210"/>
        <end position="228"/>
    </location>
</feature>
<comment type="similarity">
    <text evidence="2">Belongs to the peptidase A24 family.</text>
</comment>
<dbReference type="PANTHER" id="PTHR30487">
    <property type="entry name" value="TYPE 4 PREPILIN-LIKE PROTEINS LEADER PEPTIDE-PROCESSING ENZYME"/>
    <property type="match status" value="1"/>
</dbReference>
<keyword evidence="3" id="KW-1003">Cell membrane</keyword>
<keyword evidence="4 7" id="KW-0812">Transmembrane</keyword>
<sequence length="236" mass="25917">MTTVILFIFGATVGSFLNVVALRYPALPLGRSVCPKCGKRLQWFELPPFFSFLVLGGRCRTCKTKISLQYPIIELWTGLVFATVPHLLLPVFCIYIIIAIYDFRHKIIPDALVYSTIVLSVAFALLNLPTYQLIDLAAGPLLFLFFSSIWLLTGGRAIGFGDAKLALSIGFLFGAGLGFSAAILAFWIGALTGIVGMLFSRKNITMKSEMPFAPFLVLGSWLALILNLDLLHVSSF</sequence>
<evidence type="ECO:0000256" key="4">
    <source>
        <dbReference type="ARBA" id="ARBA00022692"/>
    </source>
</evidence>
<protein>
    <recommendedName>
        <fullName evidence="12">Prepilin peptidase</fullName>
    </recommendedName>
</protein>
<evidence type="ECO:0000256" key="3">
    <source>
        <dbReference type="ARBA" id="ARBA00022475"/>
    </source>
</evidence>
<evidence type="ECO:0008006" key="12">
    <source>
        <dbReference type="Google" id="ProtNLM"/>
    </source>
</evidence>
<dbReference type="InterPro" id="IPR010627">
    <property type="entry name" value="Prepilin_pept_A24_N"/>
</dbReference>
<dbReference type="InterPro" id="IPR050882">
    <property type="entry name" value="Prepilin_peptidase/N-MTase"/>
</dbReference>
<dbReference type="Pfam" id="PF06750">
    <property type="entry name" value="A24_N_bact"/>
    <property type="match status" value="1"/>
</dbReference>
<feature type="transmembrane region" description="Helical" evidence="7">
    <location>
        <begin position="165"/>
        <end position="198"/>
    </location>
</feature>
<dbReference type="EMBL" id="MHWG01000020">
    <property type="protein sequence ID" value="OHB05340.1"/>
    <property type="molecule type" value="Genomic_DNA"/>
</dbReference>
<comment type="caution">
    <text evidence="10">The sequence shown here is derived from an EMBL/GenBank/DDBJ whole genome shotgun (WGS) entry which is preliminary data.</text>
</comment>
<dbReference type="Pfam" id="PF01478">
    <property type="entry name" value="Peptidase_A24"/>
    <property type="match status" value="1"/>
</dbReference>
<dbReference type="Gene3D" id="1.20.120.1220">
    <property type="match status" value="1"/>
</dbReference>
<dbReference type="PANTHER" id="PTHR30487:SF0">
    <property type="entry name" value="PREPILIN LEADER PEPTIDASE_N-METHYLTRANSFERASE-RELATED"/>
    <property type="match status" value="1"/>
</dbReference>
<evidence type="ECO:0000256" key="6">
    <source>
        <dbReference type="ARBA" id="ARBA00023136"/>
    </source>
</evidence>
<evidence type="ECO:0000259" key="8">
    <source>
        <dbReference type="Pfam" id="PF01478"/>
    </source>
</evidence>